<reference evidence="1 2" key="1">
    <citation type="submission" date="2018-07" db="EMBL/GenBank/DDBJ databases">
        <title>Genomic Encyclopedia of Type Strains, Phase IV (KMG-IV): sequencing the most valuable type-strain genomes for metagenomic binning, comparative biology and taxonomic classification.</title>
        <authorList>
            <person name="Goeker M."/>
        </authorList>
    </citation>
    <scope>NUCLEOTIDE SEQUENCE [LARGE SCALE GENOMIC DNA]</scope>
    <source>
        <strain evidence="1 2">DSM 26725</strain>
    </source>
</reference>
<organism evidence="1 2">
    <name type="scientific">Parasphingopyxis lamellibrachiae</name>
    <dbReference type="NCBI Taxonomy" id="680125"/>
    <lineage>
        <taxon>Bacteria</taxon>
        <taxon>Pseudomonadati</taxon>
        <taxon>Pseudomonadota</taxon>
        <taxon>Alphaproteobacteria</taxon>
        <taxon>Sphingomonadales</taxon>
        <taxon>Sphingomonadaceae</taxon>
        <taxon>Parasphingopyxis</taxon>
    </lineage>
</organism>
<accession>A0A3D9FGT8</accession>
<dbReference type="Pfam" id="PF10698">
    <property type="entry name" value="DUF2505"/>
    <property type="match status" value="1"/>
</dbReference>
<gene>
    <name evidence="1" type="ORF">DFR46_2043</name>
</gene>
<keyword evidence="2" id="KW-1185">Reference proteome</keyword>
<dbReference type="OrthoDB" id="7594296at2"/>
<dbReference type="SUPFAM" id="SSF55961">
    <property type="entry name" value="Bet v1-like"/>
    <property type="match status" value="1"/>
</dbReference>
<comment type="caution">
    <text evidence="1">The sequence shown here is derived from an EMBL/GenBank/DDBJ whole genome shotgun (WGS) entry which is preliminary data.</text>
</comment>
<dbReference type="AlphaFoldDB" id="A0A3D9FGT8"/>
<evidence type="ECO:0000313" key="2">
    <source>
        <dbReference type="Proteomes" id="UP000256310"/>
    </source>
</evidence>
<dbReference type="Proteomes" id="UP000256310">
    <property type="component" value="Unassembled WGS sequence"/>
</dbReference>
<protein>
    <submittedName>
        <fullName evidence="1">Uncharacterized protein DUF2505</fullName>
    </submittedName>
</protein>
<sequence>MQRISLAYDIAADIDLFCRSFWDEDFVLAKFRALGARAVTLSIGPGTDGEQIVTSEREVPMDAPPMLQAVIGEWSKVHQVESWSGEAGGPYRCDIEVRPEGLPASARGEIIVEANGDGCTLRCETDAICTVPMVGRMAEKFMAADIGKRLDAEVAHIAASL</sequence>
<evidence type="ECO:0000313" key="1">
    <source>
        <dbReference type="EMBL" id="RED17009.1"/>
    </source>
</evidence>
<dbReference type="RefSeq" id="WP_116236342.1">
    <property type="nucleotide sequence ID" value="NZ_QRDP01000004.1"/>
</dbReference>
<dbReference type="EMBL" id="QRDP01000004">
    <property type="protein sequence ID" value="RED17009.1"/>
    <property type="molecule type" value="Genomic_DNA"/>
</dbReference>
<dbReference type="InterPro" id="IPR019639">
    <property type="entry name" value="DUF2505"/>
</dbReference>
<name>A0A3D9FGT8_9SPHN</name>
<proteinExistence type="predicted"/>